<keyword evidence="3" id="KW-1185">Reference proteome</keyword>
<dbReference type="InterPro" id="IPR039374">
    <property type="entry name" value="SIP_fam"/>
</dbReference>
<dbReference type="Proteomes" id="UP000225548">
    <property type="component" value="Unassembled WGS sequence"/>
</dbReference>
<dbReference type="CDD" id="cd06193">
    <property type="entry name" value="siderophore_interacting"/>
    <property type="match status" value="1"/>
</dbReference>
<dbReference type="SUPFAM" id="SSF63380">
    <property type="entry name" value="Riboflavin synthase domain-like"/>
    <property type="match status" value="1"/>
</dbReference>
<comment type="caution">
    <text evidence="2">The sequence shown here is derived from an EMBL/GenBank/DDBJ whole genome shotgun (WGS) entry which is preliminary data.</text>
</comment>
<dbReference type="AlphaFoldDB" id="A0A2A9E3V4"/>
<feature type="domain" description="FAD-binding FR-type" evidence="1">
    <location>
        <begin position="15"/>
        <end position="123"/>
    </location>
</feature>
<dbReference type="Gene3D" id="3.40.50.80">
    <property type="entry name" value="Nucleotide-binding domain of ferredoxin-NADP reductase (FNR) module"/>
    <property type="match status" value="1"/>
</dbReference>
<dbReference type="InterPro" id="IPR007037">
    <property type="entry name" value="SIP_rossman_dom"/>
</dbReference>
<protein>
    <submittedName>
        <fullName evidence="2">NADPH-dependent ferric siderophore reductase</fullName>
    </submittedName>
</protein>
<dbReference type="Pfam" id="PF04954">
    <property type="entry name" value="SIP"/>
    <property type="match status" value="1"/>
</dbReference>
<dbReference type="InterPro" id="IPR013113">
    <property type="entry name" value="SIP_FAD-bd"/>
</dbReference>
<dbReference type="PROSITE" id="PS51384">
    <property type="entry name" value="FAD_FR"/>
    <property type="match status" value="1"/>
</dbReference>
<evidence type="ECO:0000313" key="2">
    <source>
        <dbReference type="EMBL" id="PFG33717.1"/>
    </source>
</evidence>
<accession>A0A2A9E3V4</accession>
<reference evidence="2 3" key="1">
    <citation type="submission" date="2017-10" db="EMBL/GenBank/DDBJ databases">
        <title>Sequencing the genomes of 1000 actinobacteria strains.</title>
        <authorList>
            <person name="Klenk H.-P."/>
        </authorList>
    </citation>
    <scope>NUCLEOTIDE SEQUENCE [LARGE SCALE GENOMIC DNA]</scope>
    <source>
        <strain evidence="2 3">DSM 18966</strain>
    </source>
</reference>
<dbReference type="Gene3D" id="2.40.30.10">
    <property type="entry name" value="Translation factors"/>
    <property type="match status" value="1"/>
</dbReference>
<evidence type="ECO:0000259" key="1">
    <source>
        <dbReference type="PROSITE" id="PS51384"/>
    </source>
</evidence>
<proteinExistence type="predicted"/>
<dbReference type="EMBL" id="PDJG01000001">
    <property type="protein sequence ID" value="PFG33717.1"/>
    <property type="molecule type" value="Genomic_DNA"/>
</dbReference>
<name>A0A2A9E3V4_9MICO</name>
<dbReference type="Pfam" id="PF08021">
    <property type="entry name" value="FAD_binding_9"/>
    <property type="match status" value="2"/>
</dbReference>
<dbReference type="InterPro" id="IPR017938">
    <property type="entry name" value="Riboflavin_synthase-like_b-brl"/>
</dbReference>
<dbReference type="InterPro" id="IPR039261">
    <property type="entry name" value="FNR_nucleotide-bd"/>
</dbReference>
<gene>
    <name evidence="2" type="ORF">ATL42_1604</name>
</gene>
<dbReference type="PANTHER" id="PTHR30157">
    <property type="entry name" value="FERRIC REDUCTASE, NADPH-DEPENDENT"/>
    <property type="match status" value="1"/>
</dbReference>
<evidence type="ECO:0000313" key="3">
    <source>
        <dbReference type="Proteomes" id="UP000225548"/>
    </source>
</evidence>
<dbReference type="InterPro" id="IPR017927">
    <property type="entry name" value="FAD-bd_FR_type"/>
</dbReference>
<organism evidence="2 3">
    <name type="scientific">Sanguibacter antarcticus</name>
    <dbReference type="NCBI Taxonomy" id="372484"/>
    <lineage>
        <taxon>Bacteria</taxon>
        <taxon>Bacillati</taxon>
        <taxon>Actinomycetota</taxon>
        <taxon>Actinomycetes</taxon>
        <taxon>Micrococcales</taxon>
        <taxon>Sanguibacteraceae</taxon>
        <taxon>Sanguibacter</taxon>
    </lineage>
</organism>
<dbReference type="RefSeq" id="WP_245862297.1">
    <property type="nucleotide sequence ID" value="NZ_PDJG01000001.1"/>
</dbReference>
<dbReference type="PANTHER" id="PTHR30157:SF0">
    <property type="entry name" value="NADPH-DEPENDENT FERRIC-CHELATE REDUCTASE"/>
    <property type="match status" value="1"/>
</dbReference>
<sequence>MTSTPSSPVPPKKERPVTRVTVVRTERIAAHMVRLVLTGEALARLDPTEFTDRYVKLQFAPEIEGQRARLRTYTVRTWDTVRGEITIDFVVHGDEGIAGPWAARATPGDEISFVGPGGAYAPALDVPWYLFIGDESALPAIAAALEALPAGARAKAFVEVATTADEVPLRTPAEAVDGDLVTWVHRDASLPGAGTEPGIVESVSAWELPAGVPDVFLHGDAGMVRDLRRHLRVERAVPAARLSASGYWRRGRSEETWRSEKSAWKAAVEADEAGSAG</sequence>
<dbReference type="GO" id="GO:0016491">
    <property type="term" value="F:oxidoreductase activity"/>
    <property type="evidence" value="ECO:0007669"/>
    <property type="project" value="InterPro"/>
</dbReference>